<organism evidence="1">
    <name type="scientific">marine sediment metagenome</name>
    <dbReference type="NCBI Taxonomy" id="412755"/>
    <lineage>
        <taxon>unclassified sequences</taxon>
        <taxon>metagenomes</taxon>
        <taxon>ecological metagenomes</taxon>
    </lineage>
</organism>
<gene>
    <name evidence="1" type="ORF">LCGC14_2339860</name>
</gene>
<reference evidence="1" key="1">
    <citation type="journal article" date="2015" name="Nature">
        <title>Complex archaea that bridge the gap between prokaryotes and eukaryotes.</title>
        <authorList>
            <person name="Spang A."/>
            <person name="Saw J.H."/>
            <person name="Jorgensen S.L."/>
            <person name="Zaremba-Niedzwiedzka K."/>
            <person name="Martijn J."/>
            <person name="Lind A.E."/>
            <person name="van Eijk R."/>
            <person name="Schleper C."/>
            <person name="Guy L."/>
            <person name="Ettema T.J."/>
        </authorList>
    </citation>
    <scope>NUCLEOTIDE SEQUENCE</scope>
</reference>
<feature type="non-terminal residue" evidence="1">
    <location>
        <position position="50"/>
    </location>
</feature>
<protein>
    <submittedName>
        <fullName evidence="1">Uncharacterized protein</fullName>
    </submittedName>
</protein>
<sequence length="50" mass="5784">MSAFHQQQDFPDDTDSTVLFEHFANYCVTSKEYTDEFEIEDIYVAGGNDL</sequence>
<proteinExistence type="predicted"/>
<dbReference type="EMBL" id="LAZR01033827">
    <property type="protein sequence ID" value="KKL47007.1"/>
    <property type="molecule type" value="Genomic_DNA"/>
</dbReference>
<name>A0A0F9F7E5_9ZZZZ</name>
<dbReference type="AlphaFoldDB" id="A0A0F9F7E5"/>
<comment type="caution">
    <text evidence="1">The sequence shown here is derived from an EMBL/GenBank/DDBJ whole genome shotgun (WGS) entry which is preliminary data.</text>
</comment>
<evidence type="ECO:0000313" key="1">
    <source>
        <dbReference type="EMBL" id="KKL47007.1"/>
    </source>
</evidence>
<accession>A0A0F9F7E5</accession>